<keyword evidence="2" id="KW-0472">Membrane</keyword>
<proteinExistence type="predicted"/>
<keyword evidence="2" id="KW-0812">Transmembrane</keyword>
<dbReference type="Proteomes" id="UP000176778">
    <property type="component" value="Unassembled WGS sequence"/>
</dbReference>
<dbReference type="AlphaFoldDB" id="A0A1F7X5J1"/>
<evidence type="ECO:0000256" key="1">
    <source>
        <dbReference type="ARBA" id="ARBA00022801"/>
    </source>
</evidence>
<organism evidence="3 4">
    <name type="scientific">Candidatus Woesebacteria bacterium RBG_13_46_13</name>
    <dbReference type="NCBI Taxonomy" id="1802479"/>
    <lineage>
        <taxon>Bacteria</taxon>
        <taxon>Candidatus Woeseibacteriota</taxon>
    </lineage>
</organism>
<dbReference type="InterPro" id="IPR023365">
    <property type="entry name" value="Sortase_dom-sf"/>
</dbReference>
<gene>
    <name evidence="3" type="ORF">A2Y68_02890</name>
</gene>
<dbReference type="Pfam" id="PF04203">
    <property type="entry name" value="Sortase"/>
    <property type="match status" value="1"/>
</dbReference>
<protein>
    <recommendedName>
        <fullName evidence="5">Sortase</fullName>
    </recommendedName>
</protein>
<dbReference type="SUPFAM" id="SSF63817">
    <property type="entry name" value="Sortase"/>
    <property type="match status" value="1"/>
</dbReference>
<reference evidence="3 4" key="1">
    <citation type="journal article" date="2016" name="Nat. Commun.">
        <title>Thousands of microbial genomes shed light on interconnected biogeochemical processes in an aquifer system.</title>
        <authorList>
            <person name="Anantharaman K."/>
            <person name="Brown C.T."/>
            <person name="Hug L.A."/>
            <person name="Sharon I."/>
            <person name="Castelle C.J."/>
            <person name="Probst A.J."/>
            <person name="Thomas B.C."/>
            <person name="Singh A."/>
            <person name="Wilkins M.J."/>
            <person name="Karaoz U."/>
            <person name="Brodie E.L."/>
            <person name="Williams K.H."/>
            <person name="Hubbard S.S."/>
            <person name="Banfield J.F."/>
        </authorList>
    </citation>
    <scope>NUCLEOTIDE SEQUENCE [LARGE SCALE GENOMIC DNA]</scope>
</reference>
<dbReference type="STRING" id="1802479.A2Y68_02890"/>
<dbReference type="InterPro" id="IPR005754">
    <property type="entry name" value="Sortase"/>
</dbReference>
<dbReference type="Gene3D" id="2.40.260.10">
    <property type="entry name" value="Sortase"/>
    <property type="match status" value="1"/>
</dbReference>
<evidence type="ECO:0000313" key="3">
    <source>
        <dbReference type="EMBL" id="OGM10356.1"/>
    </source>
</evidence>
<evidence type="ECO:0008006" key="5">
    <source>
        <dbReference type="Google" id="ProtNLM"/>
    </source>
</evidence>
<dbReference type="NCBIfam" id="TIGR01076">
    <property type="entry name" value="sortase_fam"/>
    <property type="match status" value="1"/>
</dbReference>
<keyword evidence="2" id="KW-1133">Transmembrane helix</keyword>
<dbReference type="EMBL" id="MGFR01000001">
    <property type="protein sequence ID" value="OGM10356.1"/>
    <property type="molecule type" value="Genomic_DNA"/>
</dbReference>
<comment type="caution">
    <text evidence="3">The sequence shown here is derived from an EMBL/GenBank/DDBJ whole genome shotgun (WGS) entry which is preliminary data.</text>
</comment>
<feature type="transmembrane region" description="Helical" evidence="2">
    <location>
        <begin position="6"/>
        <end position="30"/>
    </location>
</feature>
<sequence length="197" mass="22039">MTKPKILHFLGNLLIFIAAVILVLTFTPVFEQEAKYQIKHTFNSPYKEKDLTPPNTDFAIVIPKIGAVAPVIANTDPLDPKKYMPVLYKGVAHAKGTAFPGEFGNTYIFAHSTDTFYNVGRYNAVFYLIGKLEKGDEIDIYYKGEKIVYEVVEKKVVGADAVKYLGKLGEWNTLTLQTCYPPGTTLKRLVVVANEKI</sequence>
<name>A0A1F7X5J1_9BACT</name>
<dbReference type="GO" id="GO:0016787">
    <property type="term" value="F:hydrolase activity"/>
    <property type="evidence" value="ECO:0007669"/>
    <property type="project" value="UniProtKB-KW"/>
</dbReference>
<accession>A0A1F7X5J1</accession>
<keyword evidence="1" id="KW-0378">Hydrolase</keyword>
<evidence type="ECO:0000313" key="4">
    <source>
        <dbReference type="Proteomes" id="UP000176778"/>
    </source>
</evidence>
<evidence type="ECO:0000256" key="2">
    <source>
        <dbReference type="SAM" id="Phobius"/>
    </source>
</evidence>